<dbReference type="InterPro" id="IPR003594">
    <property type="entry name" value="HATPase_dom"/>
</dbReference>
<sequence length="425" mass="45538">MPNSPLAHADHAAALQRSGALALAGMAALTLLGALALVAGWRSTAALVTLLVLAAATAVLAFDHACREVVQRRASGRALSGAAARLAGLLDSAMDAIITVDTEQRIVLYNRAAEKIFGWPSDQTLGERLDKLMPERFRGGHAAHVRRFATTGTTSRRMGDGTVLYGLRAGGEEFPMEASISQLDTADGKLFTVILRDVTERARAREELSAFASEAHAILEGEKTRIARELHDELAQSLTALKMDTIWVRDNFPADAQAAAAKLAAMLGMLDATVAATRRIASDLRPLMLDDLGLVPAVEWLVQNFGQRTGVACMLEVDEEVELHEPYATAVFRIVQESLANVAKHAAASEVQVRIDRVPGSVVLQVRDNGRGFLTNTPRKPYSLGLMGLRERTQLLKGSIVIDSQPGQGTCIDVRIPVAEKGAAS</sequence>
<dbReference type="SUPFAM" id="SSF55785">
    <property type="entry name" value="PYP-like sensor domain (PAS domain)"/>
    <property type="match status" value="1"/>
</dbReference>
<reference evidence="7" key="2">
    <citation type="submission" date="2020-09" db="EMBL/GenBank/DDBJ databases">
        <authorList>
            <person name="Sun Q."/>
            <person name="Zhou Y."/>
        </authorList>
    </citation>
    <scope>NUCLEOTIDE SEQUENCE</scope>
    <source>
        <strain evidence="7">CGMCC 1.15322</strain>
    </source>
</reference>
<dbReference type="InterPro" id="IPR005467">
    <property type="entry name" value="His_kinase_dom"/>
</dbReference>
<feature type="transmembrane region" description="Helical" evidence="4">
    <location>
        <begin position="45"/>
        <end position="62"/>
    </location>
</feature>
<dbReference type="InterPro" id="IPR050482">
    <property type="entry name" value="Sensor_HK_TwoCompSys"/>
</dbReference>
<dbReference type="InterPro" id="IPR011712">
    <property type="entry name" value="Sig_transdc_His_kin_sub3_dim/P"/>
</dbReference>
<keyword evidence="8" id="KW-1185">Reference proteome</keyword>
<keyword evidence="4" id="KW-0812">Transmembrane</keyword>
<proteinExistence type="predicted"/>
<dbReference type="SMART" id="SM00091">
    <property type="entry name" value="PAS"/>
    <property type="match status" value="1"/>
</dbReference>
<keyword evidence="2" id="KW-0418">Kinase</keyword>
<evidence type="ECO:0000313" key="8">
    <source>
        <dbReference type="Proteomes" id="UP000620596"/>
    </source>
</evidence>
<comment type="caution">
    <text evidence="7">The sequence shown here is derived from an EMBL/GenBank/DDBJ whole genome shotgun (WGS) entry which is preliminary data.</text>
</comment>
<gene>
    <name evidence="7" type="ORF">GCM10011496_32740</name>
</gene>
<dbReference type="GO" id="GO:0000155">
    <property type="term" value="F:phosphorelay sensor kinase activity"/>
    <property type="evidence" value="ECO:0007669"/>
    <property type="project" value="InterPro"/>
</dbReference>
<evidence type="ECO:0000259" key="6">
    <source>
        <dbReference type="PROSITE" id="PS50112"/>
    </source>
</evidence>
<dbReference type="CDD" id="cd00130">
    <property type="entry name" value="PAS"/>
    <property type="match status" value="1"/>
</dbReference>
<dbReference type="PROSITE" id="PS50109">
    <property type="entry name" value="HIS_KIN"/>
    <property type="match status" value="1"/>
</dbReference>
<reference evidence="7" key="1">
    <citation type="journal article" date="2014" name="Int. J. Syst. Evol. Microbiol.">
        <title>Complete genome sequence of Corynebacterium casei LMG S-19264T (=DSM 44701T), isolated from a smear-ripened cheese.</title>
        <authorList>
            <consortium name="US DOE Joint Genome Institute (JGI-PGF)"/>
            <person name="Walter F."/>
            <person name="Albersmeier A."/>
            <person name="Kalinowski J."/>
            <person name="Ruckert C."/>
        </authorList>
    </citation>
    <scope>NUCLEOTIDE SEQUENCE</scope>
    <source>
        <strain evidence="7">CGMCC 1.15322</strain>
    </source>
</reference>
<evidence type="ECO:0000313" key="7">
    <source>
        <dbReference type="EMBL" id="GGB09262.1"/>
    </source>
</evidence>
<dbReference type="Gene3D" id="1.20.5.1930">
    <property type="match status" value="1"/>
</dbReference>
<dbReference type="PROSITE" id="PS50112">
    <property type="entry name" value="PAS"/>
    <property type="match status" value="1"/>
</dbReference>
<dbReference type="Pfam" id="PF02518">
    <property type="entry name" value="HATPase_c"/>
    <property type="match status" value="1"/>
</dbReference>
<dbReference type="Proteomes" id="UP000620596">
    <property type="component" value="Unassembled WGS sequence"/>
</dbReference>
<dbReference type="GO" id="GO:0046983">
    <property type="term" value="F:protein dimerization activity"/>
    <property type="evidence" value="ECO:0007669"/>
    <property type="project" value="InterPro"/>
</dbReference>
<evidence type="ECO:0000259" key="5">
    <source>
        <dbReference type="PROSITE" id="PS50109"/>
    </source>
</evidence>
<dbReference type="InterPro" id="IPR035965">
    <property type="entry name" value="PAS-like_dom_sf"/>
</dbReference>
<dbReference type="Gene3D" id="3.30.450.20">
    <property type="entry name" value="PAS domain"/>
    <property type="match status" value="1"/>
</dbReference>
<dbReference type="Pfam" id="PF07730">
    <property type="entry name" value="HisKA_3"/>
    <property type="match status" value="1"/>
</dbReference>
<evidence type="ECO:0000256" key="4">
    <source>
        <dbReference type="SAM" id="Phobius"/>
    </source>
</evidence>
<dbReference type="NCBIfam" id="TIGR00229">
    <property type="entry name" value="sensory_box"/>
    <property type="match status" value="1"/>
</dbReference>
<dbReference type="Pfam" id="PF08448">
    <property type="entry name" value="PAS_4"/>
    <property type="match status" value="1"/>
</dbReference>
<dbReference type="GO" id="GO:0016020">
    <property type="term" value="C:membrane"/>
    <property type="evidence" value="ECO:0007669"/>
    <property type="project" value="InterPro"/>
</dbReference>
<keyword evidence="1" id="KW-0808">Transferase</keyword>
<dbReference type="InterPro" id="IPR013656">
    <property type="entry name" value="PAS_4"/>
</dbReference>
<evidence type="ECO:0000256" key="2">
    <source>
        <dbReference type="ARBA" id="ARBA00022777"/>
    </source>
</evidence>
<accession>A0A916SQX3</accession>
<feature type="domain" description="PAS" evidence="6">
    <location>
        <begin position="82"/>
        <end position="135"/>
    </location>
</feature>
<name>A0A916SQX3_9BURK</name>
<organism evidence="7 8">
    <name type="scientific">Polaromonas eurypsychrophila</name>
    <dbReference type="NCBI Taxonomy" id="1614635"/>
    <lineage>
        <taxon>Bacteria</taxon>
        <taxon>Pseudomonadati</taxon>
        <taxon>Pseudomonadota</taxon>
        <taxon>Betaproteobacteria</taxon>
        <taxon>Burkholderiales</taxon>
        <taxon>Comamonadaceae</taxon>
        <taxon>Polaromonas</taxon>
    </lineage>
</organism>
<feature type="transmembrane region" description="Helical" evidence="4">
    <location>
        <begin position="20"/>
        <end position="38"/>
    </location>
</feature>
<dbReference type="InterPro" id="IPR000014">
    <property type="entry name" value="PAS"/>
</dbReference>
<dbReference type="Gene3D" id="3.30.565.10">
    <property type="entry name" value="Histidine kinase-like ATPase, C-terminal domain"/>
    <property type="match status" value="1"/>
</dbReference>
<keyword evidence="4" id="KW-0472">Membrane</keyword>
<dbReference type="CDD" id="cd16917">
    <property type="entry name" value="HATPase_UhpB-NarQ-NarX-like"/>
    <property type="match status" value="1"/>
</dbReference>
<evidence type="ECO:0008006" key="9">
    <source>
        <dbReference type="Google" id="ProtNLM"/>
    </source>
</evidence>
<dbReference type="PANTHER" id="PTHR24421">
    <property type="entry name" value="NITRATE/NITRITE SENSOR PROTEIN NARX-RELATED"/>
    <property type="match status" value="1"/>
</dbReference>
<protein>
    <recommendedName>
        <fullName evidence="9">Histidine kinase</fullName>
    </recommendedName>
</protein>
<dbReference type="RefSeq" id="WP_229676397.1">
    <property type="nucleotide sequence ID" value="NZ_BMIG01000014.1"/>
</dbReference>
<dbReference type="InterPro" id="IPR036890">
    <property type="entry name" value="HATPase_C_sf"/>
</dbReference>
<keyword evidence="3" id="KW-0902">Two-component regulatory system</keyword>
<dbReference type="AlphaFoldDB" id="A0A916SQX3"/>
<dbReference type="SMART" id="SM00387">
    <property type="entry name" value="HATPase_c"/>
    <property type="match status" value="1"/>
</dbReference>
<dbReference type="PANTHER" id="PTHR24421:SF59">
    <property type="entry name" value="OXYGEN SENSOR HISTIDINE KINASE NREB"/>
    <property type="match status" value="1"/>
</dbReference>
<dbReference type="EMBL" id="BMIG01000014">
    <property type="protein sequence ID" value="GGB09262.1"/>
    <property type="molecule type" value="Genomic_DNA"/>
</dbReference>
<evidence type="ECO:0000256" key="3">
    <source>
        <dbReference type="ARBA" id="ARBA00023012"/>
    </source>
</evidence>
<evidence type="ECO:0000256" key="1">
    <source>
        <dbReference type="ARBA" id="ARBA00022679"/>
    </source>
</evidence>
<feature type="domain" description="Histidine kinase" evidence="5">
    <location>
        <begin position="225"/>
        <end position="420"/>
    </location>
</feature>
<dbReference type="SUPFAM" id="SSF55874">
    <property type="entry name" value="ATPase domain of HSP90 chaperone/DNA topoisomerase II/histidine kinase"/>
    <property type="match status" value="1"/>
</dbReference>
<keyword evidence="4" id="KW-1133">Transmembrane helix</keyword>